<feature type="compositionally biased region" description="Polar residues" evidence="4">
    <location>
        <begin position="525"/>
        <end position="538"/>
    </location>
</feature>
<dbReference type="Gene3D" id="3.40.50.300">
    <property type="entry name" value="P-loop containing nucleotide triphosphate hydrolases"/>
    <property type="match status" value="1"/>
</dbReference>
<dbReference type="EMBL" id="CP017415">
    <property type="protein sequence ID" value="AOU98151.1"/>
    <property type="molecule type" value="Genomic_DNA"/>
</dbReference>
<dbReference type="GO" id="GO:1990077">
    <property type="term" value="C:primosome complex"/>
    <property type="evidence" value="ECO:0007669"/>
    <property type="project" value="UniProtKB-KW"/>
</dbReference>
<evidence type="ECO:0000256" key="1">
    <source>
        <dbReference type="ARBA" id="ARBA00022515"/>
    </source>
</evidence>
<dbReference type="GO" id="GO:0006269">
    <property type="term" value="P:DNA replication, synthesis of primer"/>
    <property type="evidence" value="ECO:0007669"/>
    <property type="project" value="UniProtKB-KW"/>
</dbReference>
<dbReference type="GO" id="GO:0003677">
    <property type="term" value="F:DNA binding"/>
    <property type="evidence" value="ECO:0007669"/>
    <property type="project" value="UniProtKB-KW"/>
</dbReference>
<dbReference type="InterPro" id="IPR007693">
    <property type="entry name" value="DNA_helicase_DnaB-like_N"/>
</dbReference>
<dbReference type="Pfam" id="PF00772">
    <property type="entry name" value="DnaB"/>
    <property type="match status" value="1"/>
</dbReference>
<protein>
    <recommendedName>
        <fullName evidence="5">AAA+ ATPase domain-containing protein</fullName>
    </recommendedName>
</protein>
<dbReference type="Pfam" id="PF13481">
    <property type="entry name" value="AAA_25"/>
    <property type="match status" value="1"/>
</dbReference>
<evidence type="ECO:0000256" key="4">
    <source>
        <dbReference type="SAM" id="MobiDB-lite"/>
    </source>
</evidence>
<dbReference type="InterPro" id="IPR027417">
    <property type="entry name" value="P-loop_NTPase"/>
</dbReference>
<keyword evidence="2" id="KW-0235">DNA replication</keyword>
<keyword evidence="7" id="KW-1185">Reference proteome</keyword>
<feature type="region of interest" description="Disordered" evidence="4">
    <location>
        <begin position="525"/>
        <end position="546"/>
    </location>
</feature>
<dbReference type="PANTHER" id="PTHR30153:SF2">
    <property type="entry name" value="REPLICATIVE DNA HELICASE"/>
    <property type="match status" value="1"/>
</dbReference>
<dbReference type="InterPro" id="IPR003593">
    <property type="entry name" value="AAA+_ATPase"/>
</dbReference>
<dbReference type="GO" id="GO:0003678">
    <property type="term" value="F:DNA helicase activity"/>
    <property type="evidence" value="ECO:0007669"/>
    <property type="project" value="InterPro"/>
</dbReference>
<dbReference type="SMART" id="SM00382">
    <property type="entry name" value="AAA"/>
    <property type="match status" value="1"/>
</dbReference>
<dbReference type="AlphaFoldDB" id="A0A1D8INZ6"/>
<dbReference type="Proteomes" id="UP000095401">
    <property type="component" value="Chromosome"/>
</dbReference>
<dbReference type="GO" id="GO:0005524">
    <property type="term" value="F:ATP binding"/>
    <property type="evidence" value="ECO:0007669"/>
    <property type="project" value="InterPro"/>
</dbReference>
<evidence type="ECO:0000256" key="3">
    <source>
        <dbReference type="ARBA" id="ARBA00023125"/>
    </source>
</evidence>
<dbReference type="SUPFAM" id="SSF52540">
    <property type="entry name" value="P-loop containing nucleoside triphosphate hydrolases"/>
    <property type="match status" value="1"/>
</dbReference>
<evidence type="ECO:0000313" key="7">
    <source>
        <dbReference type="Proteomes" id="UP000095401"/>
    </source>
</evidence>
<dbReference type="GO" id="GO:0005829">
    <property type="term" value="C:cytosol"/>
    <property type="evidence" value="ECO:0007669"/>
    <property type="project" value="TreeGrafter"/>
</dbReference>
<dbReference type="PANTHER" id="PTHR30153">
    <property type="entry name" value="REPLICATIVE DNA HELICASE DNAB"/>
    <property type="match status" value="1"/>
</dbReference>
<gene>
    <name evidence="6" type="ORF">BI364_09450</name>
</gene>
<organism evidence="6 7">
    <name type="scientific">Acidihalobacter yilgarnensis</name>
    <dbReference type="NCBI Taxonomy" id="2819280"/>
    <lineage>
        <taxon>Bacteria</taxon>
        <taxon>Pseudomonadati</taxon>
        <taxon>Pseudomonadota</taxon>
        <taxon>Gammaproteobacteria</taxon>
        <taxon>Chromatiales</taxon>
        <taxon>Ectothiorhodospiraceae</taxon>
        <taxon>Acidihalobacter</taxon>
    </lineage>
</organism>
<name>A0A1D8INZ6_9GAMM</name>
<evidence type="ECO:0000313" key="6">
    <source>
        <dbReference type="EMBL" id="AOU98151.1"/>
    </source>
</evidence>
<dbReference type="InterPro" id="IPR016136">
    <property type="entry name" value="DNA_helicase_N/primase_C"/>
</dbReference>
<dbReference type="SUPFAM" id="SSF48024">
    <property type="entry name" value="N-terminal domain of DnaB helicase"/>
    <property type="match status" value="1"/>
</dbReference>
<keyword evidence="3" id="KW-0238">DNA-binding</keyword>
<feature type="domain" description="AAA+ ATPase" evidence="5">
    <location>
        <begin position="161"/>
        <end position="334"/>
    </location>
</feature>
<dbReference type="InterPro" id="IPR036185">
    <property type="entry name" value="DNA_heli_DnaB-like_N_sf"/>
</dbReference>
<evidence type="ECO:0000259" key="5">
    <source>
        <dbReference type="SMART" id="SM00382"/>
    </source>
</evidence>
<evidence type="ECO:0000256" key="2">
    <source>
        <dbReference type="ARBA" id="ARBA00022705"/>
    </source>
</evidence>
<reference evidence="7" key="1">
    <citation type="submission" date="2016-09" db="EMBL/GenBank/DDBJ databases">
        <title>Acidihalobacter prosperus F5.</title>
        <authorList>
            <person name="Khaleque H.N."/>
            <person name="Ramsay J.P."/>
            <person name="Kaksonen A.H."/>
            <person name="Boxall N.J."/>
            <person name="Watkin E.L.J."/>
        </authorList>
    </citation>
    <scope>NUCLEOTIDE SEQUENCE [LARGE SCALE GENOMIC DNA]</scope>
    <source>
        <strain evidence="7">F5</strain>
    </source>
</reference>
<keyword evidence="1" id="KW-0639">Primosome</keyword>
<accession>A0A1D8INZ6</accession>
<dbReference type="KEGG" id="aprs:BI364_09450"/>
<proteinExistence type="predicted"/>
<sequence length="546" mass="57974">MLDNSTWHQVAERIYEEDFYRFDHRLIFRVAKRLASQNQPLDVITLSEALERTGDLEQTGGLAYLGVLARDTPSAANIQAYAEIVRDRARLRSLIAAATHIADSAFNPNGRDSTEILDEAQRAVTAVAIRYANTSSAVILLRGDQLEISAIQWLWVGWIARGKLHLLVGAPSTGKTTLLMALAAIVSHAGMWPDGTTAPGGHVVILSFEDDPHDTLVPRLKAAGADMSKIVIVGDVREEDGDRCFDAARDIPILAAALASMPEPPAMLIIDPIVNLVARDSNASSDVRRSLAPLVDLGHRIGCAVIGISHFTKGTTGRDPVERVTGSIAFGALARVVLTTVRRPDDHPEGPARVVVRAKSNIGPDGGGWSYEIEPIELDDHPGLFATRAKLGDAIEGTARTLLTEAETVAEEDMSRSSALDAAADWLKRFLAGGGESAGKCLTEAAKENISERTLHRARRELGIESTVSGFGREKTSVWSLPAGTFNSANSAASLPVQNSAAGMAGLAEMDYGAGYRGGSVGSSAIPANTAKPSNSGINDDGEVAI</sequence>
<dbReference type="Gene3D" id="1.10.860.10">
    <property type="entry name" value="DNAb Helicase, Chain A"/>
    <property type="match status" value="1"/>
</dbReference>